<keyword evidence="5" id="KW-0807">Transducer</keyword>
<feature type="compositionally biased region" description="Polar residues" evidence="6">
    <location>
        <begin position="372"/>
        <end position="390"/>
    </location>
</feature>
<name>A0ABD0KZE7_9CAEN</name>
<dbReference type="PRINTS" id="PR00237">
    <property type="entry name" value="GPCRRHODOPSN"/>
</dbReference>
<accession>A0ABD0KZE7</accession>
<evidence type="ECO:0000256" key="3">
    <source>
        <dbReference type="ARBA" id="ARBA00022989"/>
    </source>
</evidence>
<keyword evidence="2 5" id="KW-0812">Transmembrane</keyword>
<dbReference type="Proteomes" id="UP001519460">
    <property type="component" value="Unassembled WGS sequence"/>
</dbReference>
<dbReference type="InterPro" id="IPR017452">
    <property type="entry name" value="GPCR_Rhodpsn_7TM"/>
</dbReference>
<protein>
    <recommendedName>
        <fullName evidence="8">G-protein coupled receptors family 1 profile domain-containing protein</fullName>
    </recommendedName>
</protein>
<gene>
    <name evidence="9" type="ORF">BaRGS_00016323</name>
</gene>
<dbReference type="PROSITE" id="PS00237">
    <property type="entry name" value="G_PROTEIN_RECEP_F1_1"/>
    <property type="match status" value="1"/>
</dbReference>
<dbReference type="GO" id="GO:0004930">
    <property type="term" value="F:G protein-coupled receptor activity"/>
    <property type="evidence" value="ECO:0007669"/>
    <property type="project" value="UniProtKB-KW"/>
</dbReference>
<comment type="subcellular location">
    <subcellularLocation>
        <location evidence="1">Membrane</location>
    </subcellularLocation>
</comment>
<feature type="transmembrane region" description="Helical" evidence="7">
    <location>
        <begin position="314"/>
        <end position="339"/>
    </location>
</feature>
<evidence type="ECO:0000259" key="8">
    <source>
        <dbReference type="PROSITE" id="PS50262"/>
    </source>
</evidence>
<dbReference type="PANTHER" id="PTHR46641:SF2">
    <property type="entry name" value="FMRFAMIDE RECEPTOR"/>
    <property type="match status" value="1"/>
</dbReference>
<dbReference type="InterPro" id="IPR000276">
    <property type="entry name" value="GPCR_Rhodpsn"/>
</dbReference>
<dbReference type="PANTHER" id="PTHR46641">
    <property type="entry name" value="FMRFAMIDE RECEPTOR-RELATED"/>
    <property type="match status" value="1"/>
</dbReference>
<dbReference type="Gene3D" id="1.20.1070.10">
    <property type="entry name" value="Rhodopsin 7-helix transmembrane proteins"/>
    <property type="match status" value="1"/>
</dbReference>
<feature type="transmembrane region" description="Helical" evidence="7">
    <location>
        <begin position="123"/>
        <end position="146"/>
    </location>
</feature>
<feature type="region of interest" description="Disordered" evidence="6">
    <location>
        <begin position="366"/>
        <end position="390"/>
    </location>
</feature>
<evidence type="ECO:0000256" key="6">
    <source>
        <dbReference type="SAM" id="MobiDB-lite"/>
    </source>
</evidence>
<evidence type="ECO:0000256" key="2">
    <source>
        <dbReference type="ARBA" id="ARBA00022692"/>
    </source>
</evidence>
<feature type="transmembrane region" description="Helical" evidence="7">
    <location>
        <begin position="278"/>
        <end position="302"/>
    </location>
</feature>
<proteinExistence type="inferred from homology"/>
<feature type="transmembrane region" description="Helical" evidence="7">
    <location>
        <begin position="84"/>
        <end position="103"/>
    </location>
</feature>
<dbReference type="InterPro" id="IPR052954">
    <property type="entry name" value="GPCR-Ligand_Int"/>
</dbReference>
<organism evidence="9 10">
    <name type="scientific">Batillaria attramentaria</name>
    <dbReference type="NCBI Taxonomy" id="370345"/>
    <lineage>
        <taxon>Eukaryota</taxon>
        <taxon>Metazoa</taxon>
        <taxon>Spiralia</taxon>
        <taxon>Lophotrochozoa</taxon>
        <taxon>Mollusca</taxon>
        <taxon>Gastropoda</taxon>
        <taxon>Caenogastropoda</taxon>
        <taxon>Sorbeoconcha</taxon>
        <taxon>Cerithioidea</taxon>
        <taxon>Batillariidae</taxon>
        <taxon>Batillaria</taxon>
    </lineage>
</organism>
<dbReference type="PROSITE" id="PS50262">
    <property type="entry name" value="G_PROTEIN_RECEP_F1_2"/>
    <property type="match status" value="1"/>
</dbReference>
<evidence type="ECO:0000256" key="7">
    <source>
        <dbReference type="SAM" id="Phobius"/>
    </source>
</evidence>
<dbReference type="GO" id="GO:0016020">
    <property type="term" value="C:membrane"/>
    <property type="evidence" value="ECO:0007669"/>
    <property type="project" value="UniProtKB-SubCell"/>
</dbReference>
<keyword evidence="10" id="KW-1185">Reference proteome</keyword>
<dbReference type="SUPFAM" id="SSF81321">
    <property type="entry name" value="Family A G protein-coupled receptor-like"/>
    <property type="match status" value="1"/>
</dbReference>
<dbReference type="AlphaFoldDB" id="A0ABD0KZE7"/>
<keyword evidence="5" id="KW-0297">G-protein coupled receptor</keyword>
<reference evidence="9 10" key="1">
    <citation type="journal article" date="2023" name="Sci. Data">
        <title>Genome assembly of the Korean intertidal mud-creeper Batillaria attramentaria.</title>
        <authorList>
            <person name="Patra A.K."/>
            <person name="Ho P.T."/>
            <person name="Jun S."/>
            <person name="Lee S.J."/>
            <person name="Kim Y."/>
            <person name="Won Y.J."/>
        </authorList>
    </citation>
    <scope>NUCLEOTIDE SEQUENCE [LARGE SCALE GENOMIC DNA]</scope>
    <source>
        <strain evidence="9">Wonlab-2016</strain>
    </source>
</reference>
<feature type="domain" description="G-protein coupled receptors family 1 profile" evidence="8">
    <location>
        <begin position="65"/>
        <end position="337"/>
    </location>
</feature>
<keyword evidence="4 7" id="KW-0472">Membrane</keyword>
<evidence type="ECO:0000256" key="4">
    <source>
        <dbReference type="ARBA" id="ARBA00023136"/>
    </source>
</evidence>
<evidence type="ECO:0000256" key="5">
    <source>
        <dbReference type="RuleBase" id="RU000688"/>
    </source>
</evidence>
<dbReference type="CDD" id="cd14978">
    <property type="entry name" value="7tmA_FMRFamide_R-like"/>
    <property type="match status" value="1"/>
</dbReference>
<evidence type="ECO:0000313" key="10">
    <source>
        <dbReference type="Proteomes" id="UP001519460"/>
    </source>
</evidence>
<feature type="transmembrane region" description="Helical" evidence="7">
    <location>
        <begin position="166"/>
        <end position="189"/>
    </location>
</feature>
<comment type="caution">
    <text evidence="9">The sequence shown here is derived from an EMBL/GenBank/DDBJ whole genome shotgun (WGS) entry which is preliminary data.</text>
</comment>
<dbReference type="Pfam" id="PF00001">
    <property type="entry name" value="7tm_1"/>
    <property type="match status" value="1"/>
</dbReference>
<feature type="transmembrane region" description="Helical" evidence="7">
    <location>
        <begin position="44"/>
        <end position="63"/>
    </location>
</feature>
<keyword evidence="3 7" id="KW-1133">Transmembrane helix</keyword>
<evidence type="ECO:0000313" key="9">
    <source>
        <dbReference type="EMBL" id="KAK7492450.1"/>
    </source>
</evidence>
<keyword evidence="5" id="KW-0675">Receptor</keyword>
<feature type="transmembrane region" description="Helical" evidence="7">
    <location>
        <begin position="228"/>
        <end position="250"/>
    </location>
</feature>
<evidence type="ECO:0000256" key="1">
    <source>
        <dbReference type="ARBA" id="ARBA00004370"/>
    </source>
</evidence>
<sequence length="390" mass="44089">MDHVHNMTSDEGIYDDVSQPSPGRAPIYLPWDNPNNVISLHEQYITFLVLQCGISQLLCWLGIPGNVLNMIVFVKQSLRDRINFLLFSLAFSDTIVLITLLAFRAPCYIQLIDKIMSQNVDLIMSVTVFFVAYMFSGISQILVAIISVDRCISVTFPLAAKRFVKFSYMVIAVSLTYVFFIGIYVPHFFRWDVSWSKDPGTNRTVVILNTTSFGTEHHDWLYVLSRDVILLAIKPIGTVLVVMCSVITSVQVRRARRARDDMTQSKPTSSDAKITRMLLFVSVISVSCVIPEIILSFVNIFVPEFDYYKTYHNIYLIGFFTIFLALSVNSSANFLIYVVMSSKFRATLIALIPACGKCLKRRATRHEHGDGNTASTHLPSISMTENSLRP</sequence>
<comment type="similarity">
    <text evidence="5">Belongs to the G-protein coupled receptor 1 family.</text>
</comment>
<dbReference type="EMBL" id="JACVVK020000103">
    <property type="protein sequence ID" value="KAK7492450.1"/>
    <property type="molecule type" value="Genomic_DNA"/>
</dbReference>